<gene>
    <name evidence="2" type="ORF">WDJ61_07635</name>
</gene>
<dbReference type="Pfam" id="PF03961">
    <property type="entry name" value="FapA"/>
    <property type="match status" value="2"/>
</dbReference>
<organism evidence="2 3">
    <name type="scientific">Bacillus kandeliae</name>
    <dbReference type="NCBI Taxonomy" id="3129297"/>
    <lineage>
        <taxon>Bacteria</taxon>
        <taxon>Bacillati</taxon>
        <taxon>Bacillota</taxon>
        <taxon>Bacilli</taxon>
        <taxon>Bacillales</taxon>
        <taxon>Bacillaceae</taxon>
        <taxon>Bacillus</taxon>
    </lineage>
</organism>
<dbReference type="InterPro" id="IPR038247">
    <property type="entry name" value="Jag_N_dom_sf"/>
</dbReference>
<dbReference type="EMBL" id="CP147404">
    <property type="protein sequence ID" value="WXB94488.1"/>
    <property type="molecule type" value="Genomic_DNA"/>
</dbReference>
<dbReference type="InterPro" id="IPR046865">
    <property type="entry name" value="FapA_b_solenoid"/>
</dbReference>
<evidence type="ECO:0000313" key="3">
    <source>
        <dbReference type="Proteomes" id="UP001387364"/>
    </source>
</evidence>
<dbReference type="RefSeq" id="WP_338754223.1">
    <property type="nucleotide sequence ID" value="NZ_CP147404.1"/>
</dbReference>
<dbReference type="InterPro" id="IPR032782">
    <property type="entry name" value="KhpB_N"/>
</dbReference>
<name>A0ABZ2N9V4_9BACI</name>
<dbReference type="PANTHER" id="PTHR38032:SF1">
    <property type="entry name" value="RNA-BINDING PROTEIN KHPB N-TERMINAL DOMAIN-CONTAINING PROTEIN"/>
    <property type="match status" value="1"/>
</dbReference>
<sequence length="653" mass="73130">MVKTIKKSAKTVDEAIQLALDELEVSREQITVEVLQHPTSKLWGLKQKQAIVNVKVREETQVQEDKPLQRSLAGIENEQFIIHSSGPEGIMLVPHPKLQVYINDQMIESETTVSLTDQVMIKPIVEKKDPFYKFTIDDDKMKASIHIEPGEQIIYKVCDHQPSPRLRLSVREEISYFNGLTKEGIVHELDRQGITFGMNEENILYATDVLAEEEMILATGTRPTEGNDGQVDFYVDYKIGMTPPEIDQFGKVDFRETRMIPQVRVDQHIATILSPEPGTPGMDVKGNEVQPKPVKEVSVRLGNGIYQKGQDIYTSMSGRLHVEVRGTTVKMEVLSRLIHEGDVDISTGNVRFQGDVEISGKIQEKMKVEAEGDIEVRGQVSGASLFANKSTIIEKNVFAAVVNSGNTHLMADNLLQQLEEVVKQLINFDNALQTVLLRLKQVSKEVSEVAIYQATQLLIDNNFKQLPIIIKEFVREASQHQAALPKEWIQFANQLYLTFMTKNSKNMSPHRMKQLMNEAEHLLHYYSTPADNDVFISIPYAINSQVSCSGNIIIWGQGVYNSTLKSGGEINITGYIKGGSVEAENIVRAKEAGSESGAPTVIKVSEKGRIILDIAHIDTVIQIGKKKHTFLKKTSLVDARLDEEGELKVGPNY</sequence>
<proteinExistence type="predicted"/>
<feature type="domain" description="RNA-binding protein KhpB N-terminal" evidence="1">
    <location>
        <begin position="6"/>
        <end position="57"/>
    </location>
</feature>
<dbReference type="Gene3D" id="3.30.30.80">
    <property type="entry name" value="probable RNA-binding protein from clostridium symbiosum atcc 14940"/>
    <property type="match status" value="1"/>
</dbReference>
<dbReference type="SMART" id="SM01245">
    <property type="entry name" value="Jag_N"/>
    <property type="match status" value="1"/>
</dbReference>
<dbReference type="Pfam" id="PF20250">
    <property type="entry name" value="FapA_N"/>
    <property type="match status" value="1"/>
</dbReference>
<protein>
    <submittedName>
        <fullName evidence="2">FapA family protein</fullName>
    </submittedName>
</protein>
<keyword evidence="3" id="KW-1185">Reference proteome</keyword>
<evidence type="ECO:0000313" key="2">
    <source>
        <dbReference type="EMBL" id="WXB94488.1"/>
    </source>
</evidence>
<reference evidence="2 3" key="1">
    <citation type="submission" date="2024-02" db="EMBL/GenBank/DDBJ databases">
        <title>Seven novel Bacillus-like species.</title>
        <authorList>
            <person name="Liu G."/>
        </authorList>
    </citation>
    <scope>NUCLEOTIDE SEQUENCE [LARGE SCALE GENOMIC DNA]</scope>
    <source>
        <strain evidence="2 3">FJAT-52991</strain>
    </source>
</reference>
<accession>A0ABZ2N9V4</accession>
<dbReference type="Pfam" id="PF14804">
    <property type="entry name" value="Jag_N"/>
    <property type="match status" value="1"/>
</dbReference>
<evidence type="ECO:0000259" key="1">
    <source>
        <dbReference type="SMART" id="SM01245"/>
    </source>
</evidence>
<dbReference type="Proteomes" id="UP001387364">
    <property type="component" value="Chromosome"/>
</dbReference>
<dbReference type="InterPro" id="IPR046866">
    <property type="entry name" value="FapA_N"/>
</dbReference>
<dbReference type="InterPro" id="IPR005646">
    <property type="entry name" value="FapA"/>
</dbReference>
<dbReference type="PANTHER" id="PTHR38032">
    <property type="entry name" value="POLYMERASE-RELATED"/>
    <property type="match status" value="1"/>
</dbReference>